<evidence type="ECO:0000313" key="3">
    <source>
        <dbReference type="EMBL" id="RCH54651.1"/>
    </source>
</evidence>
<dbReference type="InterPro" id="IPR011059">
    <property type="entry name" value="Metal-dep_hydrolase_composite"/>
</dbReference>
<accession>A0A367GPQ9</accession>
<dbReference type="EMBL" id="QGDC01000006">
    <property type="protein sequence ID" value="RCH54651.1"/>
    <property type="molecule type" value="Genomic_DNA"/>
</dbReference>
<keyword evidence="4" id="KW-1185">Reference proteome</keyword>
<name>A0A367GPQ9_9SPHI</name>
<dbReference type="Pfam" id="PF01979">
    <property type="entry name" value="Amidohydro_1"/>
    <property type="match status" value="1"/>
</dbReference>
<dbReference type="InterPro" id="IPR006680">
    <property type="entry name" value="Amidohydro-rel"/>
</dbReference>
<keyword evidence="1 3" id="KW-0378">Hydrolase</keyword>
<dbReference type="SUPFAM" id="SSF51338">
    <property type="entry name" value="Composite domain of metallo-dependent hydrolases"/>
    <property type="match status" value="1"/>
</dbReference>
<feature type="domain" description="Amidohydrolase-related" evidence="2">
    <location>
        <begin position="51"/>
        <end position="376"/>
    </location>
</feature>
<evidence type="ECO:0000256" key="1">
    <source>
        <dbReference type="ARBA" id="ARBA00022801"/>
    </source>
</evidence>
<dbReference type="PANTHER" id="PTHR43794">
    <property type="entry name" value="AMINOHYDROLASE SSNA-RELATED"/>
    <property type="match status" value="1"/>
</dbReference>
<dbReference type="InterPro" id="IPR032466">
    <property type="entry name" value="Metal_Hydrolase"/>
</dbReference>
<dbReference type="OrthoDB" id="9807210at2"/>
<proteinExistence type="predicted"/>
<evidence type="ECO:0000259" key="2">
    <source>
        <dbReference type="Pfam" id="PF01979"/>
    </source>
</evidence>
<dbReference type="AlphaFoldDB" id="A0A367GPQ9"/>
<dbReference type="Gene3D" id="3.20.20.140">
    <property type="entry name" value="Metal-dependent hydrolases"/>
    <property type="match status" value="1"/>
</dbReference>
<reference evidence="3 4" key="1">
    <citation type="submission" date="2018-05" db="EMBL/GenBank/DDBJ databases">
        <title>Mucilaginibacter hurinus sp. nov., isolated from briquette warehouse soil.</title>
        <authorList>
            <person name="Choi L."/>
        </authorList>
    </citation>
    <scope>NUCLEOTIDE SEQUENCE [LARGE SCALE GENOMIC DNA]</scope>
    <source>
        <strain evidence="3 4">ZR32</strain>
    </source>
</reference>
<dbReference type="Proteomes" id="UP000253209">
    <property type="component" value="Unassembled WGS sequence"/>
</dbReference>
<dbReference type="PANTHER" id="PTHR43794:SF11">
    <property type="entry name" value="AMIDOHYDROLASE-RELATED DOMAIN-CONTAINING PROTEIN"/>
    <property type="match status" value="1"/>
</dbReference>
<dbReference type="SUPFAM" id="SSF51556">
    <property type="entry name" value="Metallo-dependent hydrolases"/>
    <property type="match status" value="1"/>
</dbReference>
<gene>
    <name evidence="3" type="ORF">DJ568_12590</name>
</gene>
<protein>
    <submittedName>
        <fullName evidence="3">Amidohydrolase</fullName>
    </submittedName>
</protein>
<dbReference type="RefSeq" id="WP_114005634.1">
    <property type="nucleotide sequence ID" value="NZ_QGDC01000006.1"/>
</dbReference>
<dbReference type="GO" id="GO:0016810">
    <property type="term" value="F:hydrolase activity, acting on carbon-nitrogen (but not peptide) bonds"/>
    <property type="evidence" value="ECO:0007669"/>
    <property type="project" value="InterPro"/>
</dbReference>
<comment type="caution">
    <text evidence="3">The sequence shown here is derived from an EMBL/GenBank/DDBJ whole genome shotgun (WGS) entry which is preliminary data.</text>
</comment>
<sequence>MKSFKADYVFPIYADPIKNGIVTIDDTGKILSITDDPSTLAPGTIQELSGIICPGFINTHCHLELSFYKDKIAQGGGLVNFIKDLLTLRKAGVATDDEMAEAAANADQEMYDNGIVAVGDIINTAITKKVKQQSKLYYHTFVEALGFLPEKATEVFETALELVEQFKPMQVSLTPHAPYTVSKELFKLIKKHSDTGKNLISIHNQECEDENKFYRYKLGGFNDLYEHLGLNIDYFKPQARNSLQSIIPLLTNNQEVLLVHNTCTNLKDIYFIKRFDRRIHWCFCPNANIFIENRLPKINLFIDQGFNITLGTDSLASNNKLCILSEMRVLQKKFPSIGIETLLKWATQNGAEYLGISDTKGTLEPGKNPGLNLISGLDDLRITAESTVTRLD</sequence>
<evidence type="ECO:0000313" key="4">
    <source>
        <dbReference type="Proteomes" id="UP000253209"/>
    </source>
</evidence>
<organism evidence="3 4">
    <name type="scientific">Mucilaginibacter hurinus</name>
    <dbReference type="NCBI Taxonomy" id="2201324"/>
    <lineage>
        <taxon>Bacteria</taxon>
        <taxon>Pseudomonadati</taxon>
        <taxon>Bacteroidota</taxon>
        <taxon>Sphingobacteriia</taxon>
        <taxon>Sphingobacteriales</taxon>
        <taxon>Sphingobacteriaceae</taxon>
        <taxon>Mucilaginibacter</taxon>
    </lineage>
</organism>
<dbReference type="InterPro" id="IPR050287">
    <property type="entry name" value="MTA/SAH_deaminase"/>
</dbReference>